<dbReference type="NCBIfam" id="TIGR01777">
    <property type="entry name" value="yfcH"/>
    <property type="match status" value="1"/>
</dbReference>
<dbReference type="Pfam" id="PF01370">
    <property type="entry name" value="Epimerase"/>
    <property type="match status" value="1"/>
</dbReference>
<dbReference type="EMBL" id="JBJUIK010000010">
    <property type="protein sequence ID" value="KAL3515094.1"/>
    <property type="molecule type" value="Genomic_DNA"/>
</dbReference>
<dbReference type="Pfam" id="PF08338">
    <property type="entry name" value="DUF1731"/>
    <property type="match status" value="1"/>
</dbReference>
<dbReference type="InterPro" id="IPR010099">
    <property type="entry name" value="SDR39U1"/>
</dbReference>
<comment type="caution">
    <text evidence="3">The sequence shown here is derived from an EMBL/GenBank/DDBJ whole genome shotgun (WGS) entry which is preliminary data.</text>
</comment>
<dbReference type="Proteomes" id="UP001630127">
    <property type="component" value="Unassembled WGS sequence"/>
</dbReference>
<dbReference type="CDD" id="cd05242">
    <property type="entry name" value="SDR_a8"/>
    <property type="match status" value="1"/>
</dbReference>
<evidence type="ECO:0000313" key="4">
    <source>
        <dbReference type="Proteomes" id="UP001630127"/>
    </source>
</evidence>
<accession>A0ABD2Z8B1</accession>
<evidence type="ECO:0000259" key="1">
    <source>
        <dbReference type="Pfam" id="PF01370"/>
    </source>
</evidence>
<feature type="domain" description="DUF1731" evidence="2">
    <location>
        <begin position="310"/>
        <end position="356"/>
    </location>
</feature>
<organism evidence="3 4">
    <name type="scientific">Cinchona calisaya</name>
    <dbReference type="NCBI Taxonomy" id="153742"/>
    <lineage>
        <taxon>Eukaryota</taxon>
        <taxon>Viridiplantae</taxon>
        <taxon>Streptophyta</taxon>
        <taxon>Embryophyta</taxon>
        <taxon>Tracheophyta</taxon>
        <taxon>Spermatophyta</taxon>
        <taxon>Magnoliopsida</taxon>
        <taxon>eudicotyledons</taxon>
        <taxon>Gunneridae</taxon>
        <taxon>Pentapetalae</taxon>
        <taxon>asterids</taxon>
        <taxon>lamiids</taxon>
        <taxon>Gentianales</taxon>
        <taxon>Rubiaceae</taxon>
        <taxon>Cinchonoideae</taxon>
        <taxon>Cinchoneae</taxon>
        <taxon>Cinchona</taxon>
    </lineage>
</organism>
<feature type="domain" description="NAD-dependent epimerase/dehydratase" evidence="1">
    <location>
        <begin position="60"/>
        <end position="276"/>
    </location>
</feature>
<evidence type="ECO:0000259" key="2">
    <source>
        <dbReference type="Pfam" id="PF08338"/>
    </source>
</evidence>
<dbReference type="InterPro" id="IPR036291">
    <property type="entry name" value="NAD(P)-bd_dom_sf"/>
</dbReference>
<dbReference type="SUPFAM" id="SSF51735">
    <property type="entry name" value="NAD(P)-binding Rossmann-fold domains"/>
    <property type="match status" value="1"/>
</dbReference>
<dbReference type="Gene3D" id="3.40.50.720">
    <property type="entry name" value="NAD(P)-binding Rossmann-like Domain"/>
    <property type="match status" value="1"/>
</dbReference>
<name>A0ABD2Z8B1_9GENT</name>
<gene>
    <name evidence="3" type="ORF">ACH5RR_021996</name>
</gene>
<protein>
    <submittedName>
        <fullName evidence="3">Uncharacterized protein</fullName>
    </submittedName>
</protein>
<proteinExistence type="predicted"/>
<dbReference type="InterPro" id="IPR013549">
    <property type="entry name" value="DUF1731"/>
</dbReference>
<evidence type="ECO:0000313" key="3">
    <source>
        <dbReference type="EMBL" id="KAL3515094.1"/>
    </source>
</evidence>
<dbReference type="InterPro" id="IPR001509">
    <property type="entry name" value="Epimerase_deHydtase"/>
</dbReference>
<reference evidence="3 4" key="1">
    <citation type="submission" date="2024-11" db="EMBL/GenBank/DDBJ databases">
        <title>A near-complete genome assembly of Cinchona calisaya.</title>
        <authorList>
            <person name="Lian D.C."/>
            <person name="Zhao X.W."/>
            <person name="Wei L."/>
        </authorList>
    </citation>
    <scope>NUCLEOTIDE SEQUENCE [LARGE SCALE GENOMIC DNA]</scope>
    <source>
        <tissue evidence="3">Nenye</tissue>
    </source>
</reference>
<sequence>MELCGSSSTATAFSWSNSISSTLHFTPQPFLVYGCSRNSRIRCLSDSSPSQKKAEQMIVSVTGATGFIGKRLVRRLHEDNHYVRVLTRSKSNAQAIFPAKEFPRIVIAGESEWKDLIQGSTGVVNLAGNPISTRWSPEIKKEIKQSRIRVTSKVVDSINDSTNEVRPKVLISATAVGYYGTSDTQVFDENSPSGNDYLAEVCREWEGTALKVHQDVRLALIRIGIVLGKDGGALAKMIPLFMMFAGGPLGSGKQWFSWIHVDDLVNLIYEALSNPSYKGIINGTAPNPVKLGELCEQLGSVLGRPSWLPVPDIALKAVLGEGSSVVLEGQKVLPTKAKELGFPFKYIYVKDALKAIMT</sequence>
<dbReference type="AlphaFoldDB" id="A0ABD2Z8B1"/>
<dbReference type="PANTHER" id="PTHR11092">
    <property type="entry name" value="SUGAR NUCLEOTIDE EPIMERASE RELATED"/>
    <property type="match status" value="1"/>
</dbReference>
<dbReference type="PANTHER" id="PTHR11092:SF0">
    <property type="entry name" value="EPIMERASE FAMILY PROTEIN SDR39U1"/>
    <property type="match status" value="1"/>
</dbReference>
<keyword evidence="4" id="KW-1185">Reference proteome</keyword>